<evidence type="ECO:0000256" key="1">
    <source>
        <dbReference type="SAM" id="MobiDB-lite"/>
    </source>
</evidence>
<comment type="caution">
    <text evidence="2">The sequence shown here is derived from an EMBL/GenBank/DDBJ whole genome shotgun (WGS) entry which is preliminary data.</text>
</comment>
<feature type="compositionally biased region" description="Low complexity" evidence="1">
    <location>
        <begin position="103"/>
        <end position="116"/>
    </location>
</feature>
<dbReference type="Pfam" id="PF13489">
    <property type="entry name" value="Methyltransf_23"/>
    <property type="match status" value="1"/>
</dbReference>
<keyword evidence="2" id="KW-0808">Transferase</keyword>
<dbReference type="GO" id="GO:0008168">
    <property type="term" value="F:methyltransferase activity"/>
    <property type="evidence" value="ECO:0007669"/>
    <property type="project" value="UniProtKB-KW"/>
</dbReference>
<accession>A0AAE0LT25</accession>
<dbReference type="CDD" id="cd02440">
    <property type="entry name" value="AdoMet_MTases"/>
    <property type="match status" value="1"/>
</dbReference>
<dbReference type="AlphaFoldDB" id="A0AAE0LT25"/>
<keyword evidence="3" id="KW-1185">Reference proteome</keyword>
<dbReference type="SUPFAM" id="SSF53335">
    <property type="entry name" value="S-adenosyl-L-methionine-dependent methyltransferases"/>
    <property type="match status" value="1"/>
</dbReference>
<evidence type="ECO:0000313" key="2">
    <source>
        <dbReference type="EMBL" id="KAK3296731.1"/>
    </source>
</evidence>
<name>A0AAE0LT25_9PEZI</name>
<dbReference type="Proteomes" id="UP001278766">
    <property type="component" value="Unassembled WGS sequence"/>
</dbReference>
<dbReference type="GO" id="GO:0032259">
    <property type="term" value="P:methylation"/>
    <property type="evidence" value="ECO:0007669"/>
    <property type="project" value="UniProtKB-KW"/>
</dbReference>
<feature type="region of interest" description="Disordered" evidence="1">
    <location>
        <begin position="81"/>
        <end position="129"/>
    </location>
</feature>
<reference evidence="2" key="1">
    <citation type="journal article" date="2023" name="Mol. Phylogenet. Evol.">
        <title>Genome-scale phylogeny and comparative genomics of the fungal order Sordariales.</title>
        <authorList>
            <person name="Hensen N."/>
            <person name="Bonometti L."/>
            <person name="Westerberg I."/>
            <person name="Brannstrom I.O."/>
            <person name="Guillou S."/>
            <person name="Cros-Aarteil S."/>
            <person name="Calhoun S."/>
            <person name="Haridas S."/>
            <person name="Kuo A."/>
            <person name="Mondo S."/>
            <person name="Pangilinan J."/>
            <person name="Riley R."/>
            <person name="LaButti K."/>
            <person name="Andreopoulos B."/>
            <person name="Lipzen A."/>
            <person name="Chen C."/>
            <person name="Yan M."/>
            <person name="Daum C."/>
            <person name="Ng V."/>
            <person name="Clum A."/>
            <person name="Steindorff A."/>
            <person name="Ohm R.A."/>
            <person name="Martin F."/>
            <person name="Silar P."/>
            <person name="Natvig D.O."/>
            <person name="Lalanne C."/>
            <person name="Gautier V."/>
            <person name="Ament-Velasquez S.L."/>
            <person name="Kruys A."/>
            <person name="Hutchinson M.I."/>
            <person name="Powell A.J."/>
            <person name="Barry K."/>
            <person name="Miller A.N."/>
            <person name="Grigoriev I.V."/>
            <person name="Debuchy R."/>
            <person name="Gladieux P."/>
            <person name="Hiltunen Thoren M."/>
            <person name="Johannesson H."/>
        </authorList>
    </citation>
    <scope>NUCLEOTIDE SEQUENCE</scope>
    <source>
        <strain evidence="2">CBS 168.71</strain>
    </source>
</reference>
<evidence type="ECO:0000313" key="3">
    <source>
        <dbReference type="Proteomes" id="UP001278766"/>
    </source>
</evidence>
<gene>
    <name evidence="2" type="ORF">B0H64DRAFT_107485</name>
</gene>
<dbReference type="GeneID" id="87834700"/>
<dbReference type="RefSeq" id="XP_062660245.1">
    <property type="nucleotide sequence ID" value="XM_062797752.1"/>
</dbReference>
<protein>
    <submittedName>
        <fullName evidence="2">S-adenosyl-L-methionine-dependent methyltransferase</fullName>
    </submittedName>
</protein>
<dbReference type="InterPro" id="IPR052356">
    <property type="entry name" value="Thiol_S-MT"/>
</dbReference>
<dbReference type="Gene3D" id="3.40.50.150">
    <property type="entry name" value="Vaccinia Virus protein VP39"/>
    <property type="match status" value="1"/>
</dbReference>
<keyword evidence="2" id="KW-0489">Methyltransferase</keyword>
<dbReference type="InterPro" id="IPR029063">
    <property type="entry name" value="SAM-dependent_MTases_sf"/>
</dbReference>
<reference evidence="2" key="2">
    <citation type="submission" date="2023-06" db="EMBL/GenBank/DDBJ databases">
        <authorList>
            <consortium name="Lawrence Berkeley National Laboratory"/>
            <person name="Haridas S."/>
            <person name="Hensen N."/>
            <person name="Bonometti L."/>
            <person name="Westerberg I."/>
            <person name="Brannstrom I.O."/>
            <person name="Guillou S."/>
            <person name="Cros-Aarteil S."/>
            <person name="Calhoun S."/>
            <person name="Kuo A."/>
            <person name="Mondo S."/>
            <person name="Pangilinan J."/>
            <person name="Riley R."/>
            <person name="Labutti K."/>
            <person name="Andreopoulos B."/>
            <person name="Lipzen A."/>
            <person name="Chen C."/>
            <person name="Yanf M."/>
            <person name="Daum C."/>
            <person name="Ng V."/>
            <person name="Clum A."/>
            <person name="Steindorff A."/>
            <person name="Ohm R."/>
            <person name="Martin F."/>
            <person name="Silar P."/>
            <person name="Natvig D."/>
            <person name="Lalanne C."/>
            <person name="Gautier V."/>
            <person name="Ament-Velasquez S.L."/>
            <person name="Kruys A."/>
            <person name="Hutchinson M.I."/>
            <person name="Powell A.J."/>
            <person name="Barry K."/>
            <person name="Miller A.N."/>
            <person name="Grigoriev I.V."/>
            <person name="Debuchy R."/>
            <person name="Gladieux P."/>
            <person name="Thoren M.H."/>
            <person name="Johannesson H."/>
        </authorList>
    </citation>
    <scope>NUCLEOTIDE SEQUENCE</scope>
    <source>
        <strain evidence="2">CBS 168.71</strain>
    </source>
</reference>
<organism evidence="2 3">
    <name type="scientific">Chaetomium fimeti</name>
    <dbReference type="NCBI Taxonomy" id="1854472"/>
    <lineage>
        <taxon>Eukaryota</taxon>
        <taxon>Fungi</taxon>
        <taxon>Dikarya</taxon>
        <taxon>Ascomycota</taxon>
        <taxon>Pezizomycotina</taxon>
        <taxon>Sordariomycetes</taxon>
        <taxon>Sordariomycetidae</taxon>
        <taxon>Sordariales</taxon>
        <taxon>Chaetomiaceae</taxon>
        <taxon>Chaetomium</taxon>
    </lineage>
</organism>
<dbReference type="PANTHER" id="PTHR45036:SF1">
    <property type="entry name" value="METHYLTRANSFERASE LIKE 7A"/>
    <property type="match status" value="1"/>
</dbReference>
<dbReference type="EMBL" id="JAUEPN010000003">
    <property type="protein sequence ID" value="KAK3296731.1"/>
    <property type="molecule type" value="Genomic_DNA"/>
</dbReference>
<sequence length="307" mass="33832">MLPPILASLLHPFHFMALALSHLPSTILAALLTRDLSTLLSPSRLRAAWFGRFWAQVGPLVRANAETKVIPLLQGRVTYGVVPSSPSPSPTDTDTDTARGDTPQQSQSQSHPQDQQPHPHPPVSGTVLEIGPGSGMWTSLFTPRHLPAIRKVYGVEPNTGVHPLLQAQVAAAGLSETYEIVPVGIESLAGSGRVALESVDSIVTVMCLCSIPEPRRNMAQLYGYLKPGGRWYVYEHVKCFREQGWGMRLYQACLNIIWPQLIGGCEMCRDTGKWLREAAPWSDVDLHRMEGEAWYFTMPHIIGVLTK</sequence>
<dbReference type="PANTHER" id="PTHR45036">
    <property type="entry name" value="METHYLTRANSFERASE LIKE 7B"/>
    <property type="match status" value="1"/>
</dbReference>
<proteinExistence type="predicted"/>